<dbReference type="Pfam" id="PF00144">
    <property type="entry name" value="Beta-lactamase"/>
    <property type="match status" value="1"/>
</dbReference>
<keyword evidence="2" id="KW-0378">Hydrolase</keyword>
<organism evidence="4 5">
    <name type="scientific">Metarhizium robertsii (strain ARSEF 23 / ATCC MYA-3075)</name>
    <name type="common">Metarhizium anisopliae (strain ARSEF 23)</name>
    <dbReference type="NCBI Taxonomy" id="655844"/>
    <lineage>
        <taxon>Eukaryota</taxon>
        <taxon>Fungi</taxon>
        <taxon>Dikarya</taxon>
        <taxon>Ascomycota</taxon>
        <taxon>Pezizomycotina</taxon>
        <taxon>Sordariomycetes</taxon>
        <taxon>Hypocreomycetidae</taxon>
        <taxon>Hypocreales</taxon>
        <taxon>Clavicipitaceae</taxon>
        <taxon>Metarhizium</taxon>
    </lineage>
</organism>
<dbReference type="PANTHER" id="PTHR43283:SF17">
    <property type="entry name" value="(LOVD), PUTATIVE (AFU_ORTHOLOGUE AFUA_5G00920)-RELATED"/>
    <property type="match status" value="1"/>
</dbReference>
<dbReference type="HOGENOM" id="CLU_020027_11_1_1"/>
<name>E9EZF7_METRA</name>
<gene>
    <name evidence="4" type="ORF">MAA_05406</name>
</gene>
<comment type="similarity">
    <text evidence="1">Belongs to the class-A beta-lactamase family.</text>
</comment>
<dbReference type="RefSeq" id="XP_007821595.2">
    <property type="nucleotide sequence ID" value="XM_007823404.2"/>
</dbReference>
<evidence type="ECO:0000313" key="5">
    <source>
        <dbReference type="Proteomes" id="UP000002498"/>
    </source>
</evidence>
<dbReference type="EMBL" id="ADNJ02000002">
    <property type="protein sequence ID" value="EFY99348.2"/>
    <property type="molecule type" value="Genomic_DNA"/>
</dbReference>
<evidence type="ECO:0000256" key="1">
    <source>
        <dbReference type="ARBA" id="ARBA00009009"/>
    </source>
</evidence>
<dbReference type="KEGG" id="maj:MAA_05406"/>
<dbReference type="Proteomes" id="UP000002498">
    <property type="component" value="Unassembled WGS sequence"/>
</dbReference>
<evidence type="ECO:0000256" key="2">
    <source>
        <dbReference type="ARBA" id="ARBA00022801"/>
    </source>
</evidence>
<dbReference type="SUPFAM" id="SSF56601">
    <property type="entry name" value="beta-lactamase/transpeptidase-like"/>
    <property type="match status" value="1"/>
</dbReference>
<dbReference type="InterPro" id="IPR012338">
    <property type="entry name" value="Beta-lactam/transpept-like"/>
</dbReference>
<sequence>MQPPFAARCKNAAQAVSYNMGGHFLSRHPWKDGIGGTGGTAPRIKQQDARRNFWAPGLLGSLAGFLSSTGLFRPAPPLSHSGACSRPPLAEAKWPSIWARSILADWTWTWSSVPVSAPFVLPSRMILKAWTIYTGSSGRLDLDPKSPLFTERSFTWVASLTKLATTISILQLVERGQLDLDADLRHLIPELRDASILHEFDENDNPVIEANAKPITMRQLLTHTSGFSYEFSDPVLLQWSRTQPNRNVSRLQWSKLEVTTPLRFAPGQSWGYGVGLDWAGQVLEALTGKSLGQYMQENILDPVGLNDTGFWPERIPHTAPRTAQNVQRTKDGKLVAAHWPTPEKHEIESGGGGWFTTANDYALFLRAFLTGRLVSEETMREMVKPQLNEAQAEFLRTIAFHPMVHNTFAPEFKPGTNIDHGLGGMLNVEDVPGKRKAGSIAWSGILNSRWWVDPKTGIAGVLIVNVRPNGDPIVAKLYDELELAVYGQLLGQAAVQSRI</sequence>
<dbReference type="AlphaFoldDB" id="E9EZF7"/>
<comment type="caution">
    <text evidence="4">The sequence shown here is derived from an EMBL/GenBank/DDBJ whole genome shotgun (WGS) entry which is preliminary data.</text>
</comment>
<dbReference type="GeneID" id="19259692"/>
<feature type="domain" description="Beta-lactamase-related" evidence="3">
    <location>
        <begin position="132"/>
        <end position="473"/>
    </location>
</feature>
<reference evidence="4 5" key="2">
    <citation type="journal article" date="2014" name="Proc. Natl. Acad. Sci. U.S.A.">
        <title>Trajectory and genomic determinants of fungal-pathogen speciation and host adaptation.</title>
        <authorList>
            <person name="Hu X."/>
            <person name="Xiao G."/>
            <person name="Zheng P."/>
            <person name="Shang Y."/>
            <person name="Su Y."/>
            <person name="Zhang X."/>
            <person name="Liu X."/>
            <person name="Zhan S."/>
            <person name="St Leger R.J."/>
            <person name="Wang C."/>
        </authorList>
    </citation>
    <scope>GENOME REANNOTATION</scope>
    <source>
        <strain evidence="5">ARSEF 23 / ATCC MYA-3075</strain>
    </source>
</reference>
<proteinExistence type="inferred from homology"/>
<dbReference type="InterPro" id="IPR001466">
    <property type="entry name" value="Beta-lactam-related"/>
</dbReference>
<accession>E9EZF7</accession>
<reference evidence="4 5" key="1">
    <citation type="journal article" date="2011" name="PLoS Genet.">
        <title>Genome sequencing and comparative transcriptomics of the model entomopathogenic fungi Metarhizium anisopliae and M. acridum.</title>
        <authorList>
            <person name="Gao Q."/>
            <person name="Jin K."/>
            <person name="Ying S.H."/>
            <person name="Zhang Y."/>
            <person name="Xiao G."/>
            <person name="Shang Y."/>
            <person name="Duan Z."/>
            <person name="Hu X."/>
            <person name="Xie X.Q."/>
            <person name="Zhou G."/>
            <person name="Peng G."/>
            <person name="Luo Z."/>
            <person name="Huang W."/>
            <person name="Wang B."/>
            <person name="Fang W."/>
            <person name="Wang S."/>
            <person name="Zhong Y."/>
            <person name="Ma L.J."/>
            <person name="St Leger R.J."/>
            <person name="Zhao G.P."/>
            <person name="Pei Y."/>
            <person name="Feng M.G."/>
            <person name="Xia Y."/>
            <person name="Wang C."/>
        </authorList>
    </citation>
    <scope>NUCLEOTIDE SEQUENCE [LARGE SCALE GENOMIC DNA]</scope>
    <source>
        <strain evidence="5">ARSEF 23 / ATCC MYA-3075</strain>
    </source>
</reference>
<protein>
    <submittedName>
        <fullName evidence="4">Beta-lactamase/transpeptidase-like protein</fullName>
    </submittedName>
</protein>
<dbReference type="Gene3D" id="3.40.710.10">
    <property type="entry name" value="DD-peptidase/beta-lactamase superfamily"/>
    <property type="match status" value="1"/>
</dbReference>
<evidence type="ECO:0000259" key="3">
    <source>
        <dbReference type="Pfam" id="PF00144"/>
    </source>
</evidence>
<dbReference type="OrthoDB" id="428260at2759"/>
<keyword evidence="5" id="KW-1185">Reference proteome</keyword>
<dbReference type="GO" id="GO:0016787">
    <property type="term" value="F:hydrolase activity"/>
    <property type="evidence" value="ECO:0007669"/>
    <property type="project" value="UniProtKB-KW"/>
</dbReference>
<dbReference type="PANTHER" id="PTHR43283">
    <property type="entry name" value="BETA-LACTAMASE-RELATED"/>
    <property type="match status" value="1"/>
</dbReference>
<dbReference type="InterPro" id="IPR050789">
    <property type="entry name" value="Diverse_Enzym_Activities"/>
</dbReference>
<evidence type="ECO:0000313" key="4">
    <source>
        <dbReference type="EMBL" id="EFY99348.2"/>
    </source>
</evidence>